<dbReference type="HOGENOM" id="CLU_2368957_0_0_7"/>
<name>E1WY30_HALMS</name>
<gene>
    <name evidence="1" type="ordered locus">BMS_2809</name>
</gene>
<evidence type="ECO:0000313" key="1">
    <source>
        <dbReference type="EMBL" id="CBW27585.1"/>
    </source>
</evidence>
<proteinExistence type="predicted"/>
<dbReference type="OrthoDB" id="10004098at2"/>
<dbReference type="EMBL" id="FQ312005">
    <property type="protein sequence ID" value="CBW27585.1"/>
    <property type="molecule type" value="Genomic_DNA"/>
</dbReference>
<organism evidence="1 2">
    <name type="scientific">Halobacteriovorax marinus (strain ATCC BAA-682 / DSM 15412 / SJ)</name>
    <name type="common">Bacteriovorax marinus</name>
    <dbReference type="NCBI Taxonomy" id="862908"/>
    <lineage>
        <taxon>Bacteria</taxon>
        <taxon>Pseudomonadati</taxon>
        <taxon>Bdellovibrionota</taxon>
        <taxon>Bacteriovoracia</taxon>
        <taxon>Bacteriovoracales</taxon>
        <taxon>Halobacteriovoraceae</taxon>
        <taxon>Halobacteriovorax</taxon>
    </lineage>
</organism>
<dbReference type="AlphaFoldDB" id="E1WY30"/>
<dbReference type="PATRIC" id="fig|862908.3.peg.2686"/>
<dbReference type="KEGG" id="bmx:BMS_2809"/>
<evidence type="ECO:0000313" key="2">
    <source>
        <dbReference type="Proteomes" id="UP000008963"/>
    </source>
</evidence>
<dbReference type="RefSeq" id="WP_014245359.1">
    <property type="nucleotide sequence ID" value="NC_016620.1"/>
</dbReference>
<dbReference type="STRING" id="862908.BMS_2809"/>
<reference evidence="2" key="1">
    <citation type="journal article" date="2013" name="ISME J.">
        <title>A small predatory core genome in the divergent marine Bacteriovorax marinus SJ and the terrestrial Bdellovibrio bacteriovorus.</title>
        <authorList>
            <person name="Crossman L.C."/>
            <person name="Chen H."/>
            <person name="Cerdeno-Tarraga A.M."/>
            <person name="Brooks K."/>
            <person name="Quail M.A."/>
            <person name="Pineiro S.A."/>
            <person name="Hobley L."/>
            <person name="Sockett R.E."/>
            <person name="Bentley S.D."/>
            <person name="Parkhill J."/>
            <person name="Williams H.N."/>
            <person name="Stine O.C."/>
        </authorList>
    </citation>
    <scope>NUCLEOTIDE SEQUENCE [LARGE SCALE GENOMIC DNA]</scope>
    <source>
        <strain evidence="2">ATCC BAA-682 / DSM 15412 / SJ</strain>
    </source>
</reference>
<protein>
    <submittedName>
        <fullName evidence="1">Exported protein</fullName>
    </submittedName>
</protein>
<accession>E1WY30</accession>
<sequence length="95" mass="10572">MKKFFLLFTLLLVSCNKEAPIASKSVNSVKKETPNYDFSKKSNSMAVKDDFSDLKKVDDESCETEEELKEKLAKPKQEAFQLQGGDTGCDVSAAK</sequence>
<dbReference type="Proteomes" id="UP000008963">
    <property type="component" value="Chromosome"/>
</dbReference>
<dbReference type="PROSITE" id="PS51257">
    <property type="entry name" value="PROKAR_LIPOPROTEIN"/>
    <property type="match status" value="1"/>
</dbReference>
<keyword evidence="2" id="KW-1185">Reference proteome</keyword>